<dbReference type="Pfam" id="PF22725">
    <property type="entry name" value="GFO_IDH_MocA_C3"/>
    <property type="match status" value="1"/>
</dbReference>
<dbReference type="GO" id="GO:0000166">
    <property type="term" value="F:nucleotide binding"/>
    <property type="evidence" value="ECO:0007669"/>
    <property type="project" value="InterPro"/>
</dbReference>
<dbReference type="InterPro" id="IPR000683">
    <property type="entry name" value="Gfo/Idh/MocA-like_OxRdtase_N"/>
</dbReference>
<dbReference type="GO" id="GO:0005737">
    <property type="term" value="C:cytoplasm"/>
    <property type="evidence" value="ECO:0007669"/>
    <property type="project" value="TreeGrafter"/>
</dbReference>
<dbReference type="SUPFAM" id="SSF55347">
    <property type="entry name" value="Glyceraldehyde-3-phosphate dehydrogenase-like, C-terminal domain"/>
    <property type="match status" value="1"/>
</dbReference>
<evidence type="ECO:0000313" key="5">
    <source>
        <dbReference type="Proteomes" id="UP000184383"/>
    </source>
</evidence>
<dbReference type="Gene3D" id="3.30.360.10">
    <property type="entry name" value="Dihydrodipicolinate Reductase, domain 2"/>
    <property type="match status" value="1"/>
</dbReference>
<dbReference type="PANTHER" id="PTHR42840:SF5">
    <property type="entry name" value="NAD(P)-BINDING ROSSMANN-FOLD SUPERFAMILY PROTEIN"/>
    <property type="match status" value="1"/>
</dbReference>
<protein>
    <recommendedName>
        <fullName evidence="6">Gfo/Idh/MocA-like oxidoreductase N-terminal domain-containing protein</fullName>
    </recommendedName>
</protein>
<dbReference type="EMBL" id="KV878211">
    <property type="protein sequence ID" value="OJJ37930.1"/>
    <property type="molecule type" value="Genomic_DNA"/>
</dbReference>
<feature type="domain" description="Gfo/Idh/MocA-like oxidoreductase N-terminal" evidence="2">
    <location>
        <begin position="3"/>
        <end position="115"/>
    </location>
</feature>
<accession>A0A1L9RSM9</accession>
<dbReference type="Pfam" id="PF01408">
    <property type="entry name" value="GFO_IDH_MocA"/>
    <property type="match status" value="1"/>
</dbReference>
<dbReference type="Gene3D" id="3.40.50.720">
    <property type="entry name" value="NAD(P)-binding Rossmann-like Domain"/>
    <property type="match status" value="1"/>
</dbReference>
<dbReference type="OrthoDB" id="64915at2759"/>
<dbReference type="GeneID" id="63746626"/>
<dbReference type="PANTHER" id="PTHR42840">
    <property type="entry name" value="NAD(P)-BINDING ROSSMANN-FOLD SUPERFAMILY PROTEIN-RELATED"/>
    <property type="match status" value="1"/>
</dbReference>
<dbReference type="AlphaFoldDB" id="A0A1L9RSM9"/>
<proteinExistence type="inferred from homology"/>
<dbReference type="Proteomes" id="UP000184383">
    <property type="component" value="Unassembled WGS sequence"/>
</dbReference>
<dbReference type="InterPro" id="IPR036291">
    <property type="entry name" value="NAD(P)-bd_dom_sf"/>
</dbReference>
<evidence type="ECO:0000259" key="2">
    <source>
        <dbReference type="Pfam" id="PF01408"/>
    </source>
</evidence>
<evidence type="ECO:0000313" key="4">
    <source>
        <dbReference type="EMBL" id="OJJ37930.1"/>
    </source>
</evidence>
<feature type="domain" description="GFO/IDH/MocA-like oxidoreductase" evidence="3">
    <location>
        <begin position="139"/>
        <end position="264"/>
    </location>
</feature>
<dbReference type="GO" id="GO:0006740">
    <property type="term" value="P:NADPH regeneration"/>
    <property type="evidence" value="ECO:0007669"/>
    <property type="project" value="TreeGrafter"/>
</dbReference>
<name>A0A1L9RSM9_ASPWE</name>
<gene>
    <name evidence="4" type="ORF">ASPWEDRAFT_171380</name>
</gene>
<dbReference type="VEuPathDB" id="FungiDB:ASPWEDRAFT_171380"/>
<dbReference type="STRING" id="1073089.A0A1L9RSM9"/>
<sequence>MTISIALIGAGIFIQDAYLPAIQANPNVNLKAVYSRSSKAAASITPELPIDRYADDAEQGLQQLLERSDIQAVIIALPIPHQAKFVRAALTAGKHVLSEKPIAKDVAEASELVNWYKTEIEPKGTFWSVAENWRYTEPVQQARKQIARLGKIRQFRTQVFVDAKPGFEHWKYFATAWRKEPTHQGGIILDFGVHWLAATRYLIAPERVNRVSAFVAAFQDVLPPADSVDAILSCESGAQGIFQFSTCSSLTESGYTIVGENGNIIVNGQTVKVRINGEEEVEEVKPEYATQWSCVVNEVKAWGEGLERGEINKEQSPGEALADLELVELILKSSETGTLQVTKHQ</sequence>
<evidence type="ECO:0008006" key="6">
    <source>
        <dbReference type="Google" id="ProtNLM"/>
    </source>
</evidence>
<keyword evidence="5" id="KW-1185">Reference proteome</keyword>
<comment type="similarity">
    <text evidence="1">Belongs to the Gfo/Idh/MocA family.</text>
</comment>
<dbReference type="InterPro" id="IPR055170">
    <property type="entry name" value="GFO_IDH_MocA-like_dom"/>
</dbReference>
<reference evidence="5" key="1">
    <citation type="journal article" date="2017" name="Genome Biol.">
        <title>Comparative genomics reveals high biological diversity and specific adaptations in the industrially and medically important fungal genus Aspergillus.</title>
        <authorList>
            <person name="de Vries R.P."/>
            <person name="Riley R."/>
            <person name="Wiebenga A."/>
            <person name="Aguilar-Osorio G."/>
            <person name="Amillis S."/>
            <person name="Uchima C.A."/>
            <person name="Anderluh G."/>
            <person name="Asadollahi M."/>
            <person name="Askin M."/>
            <person name="Barry K."/>
            <person name="Battaglia E."/>
            <person name="Bayram O."/>
            <person name="Benocci T."/>
            <person name="Braus-Stromeyer S.A."/>
            <person name="Caldana C."/>
            <person name="Canovas D."/>
            <person name="Cerqueira G.C."/>
            <person name="Chen F."/>
            <person name="Chen W."/>
            <person name="Choi C."/>
            <person name="Clum A."/>
            <person name="Dos Santos R.A."/>
            <person name="Damasio A.R."/>
            <person name="Diallinas G."/>
            <person name="Emri T."/>
            <person name="Fekete E."/>
            <person name="Flipphi M."/>
            <person name="Freyberg S."/>
            <person name="Gallo A."/>
            <person name="Gournas C."/>
            <person name="Habgood R."/>
            <person name="Hainaut M."/>
            <person name="Harispe M.L."/>
            <person name="Henrissat B."/>
            <person name="Hilden K.S."/>
            <person name="Hope R."/>
            <person name="Hossain A."/>
            <person name="Karabika E."/>
            <person name="Karaffa L."/>
            <person name="Karanyi Z."/>
            <person name="Krasevec N."/>
            <person name="Kuo A."/>
            <person name="Kusch H."/>
            <person name="LaButti K."/>
            <person name="Lagendijk E.L."/>
            <person name="Lapidus A."/>
            <person name="Levasseur A."/>
            <person name="Lindquist E."/>
            <person name="Lipzen A."/>
            <person name="Logrieco A.F."/>
            <person name="MacCabe A."/>
            <person name="Maekelae M.R."/>
            <person name="Malavazi I."/>
            <person name="Melin P."/>
            <person name="Meyer V."/>
            <person name="Mielnichuk N."/>
            <person name="Miskei M."/>
            <person name="Molnar A.P."/>
            <person name="Mule G."/>
            <person name="Ngan C.Y."/>
            <person name="Orejas M."/>
            <person name="Orosz E."/>
            <person name="Ouedraogo J.P."/>
            <person name="Overkamp K.M."/>
            <person name="Park H.-S."/>
            <person name="Perrone G."/>
            <person name="Piumi F."/>
            <person name="Punt P.J."/>
            <person name="Ram A.F."/>
            <person name="Ramon A."/>
            <person name="Rauscher S."/>
            <person name="Record E."/>
            <person name="Riano-Pachon D.M."/>
            <person name="Robert V."/>
            <person name="Roehrig J."/>
            <person name="Ruller R."/>
            <person name="Salamov A."/>
            <person name="Salih N.S."/>
            <person name="Samson R.A."/>
            <person name="Sandor E."/>
            <person name="Sanguinetti M."/>
            <person name="Schuetze T."/>
            <person name="Sepcic K."/>
            <person name="Shelest E."/>
            <person name="Sherlock G."/>
            <person name="Sophianopoulou V."/>
            <person name="Squina F.M."/>
            <person name="Sun H."/>
            <person name="Susca A."/>
            <person name="Todd R.B."/>
            <person name="Tsang A."/>
            <person name="Unkles S.E."/>
            <person name="van de Wiele N."/>
            <person name="van Rossen-Uffink D."/>
            <person name="Oliveira J.V."/>
            <person name="Vesth T.C."/>
            <person name="Visser J."/>
            <person name="Yu J.-H."/>
            <person name="Zhou M."/>
            <person name="Andersen M.R."/>
            <person name="Archer D.B."/>
            <person name="Baker S.E."/>
            <person name="Benoit I."/>
            <person name="Brakhage A.A."/>
            <person name="Braus G.H."/>
            <person name="Fischer R."/>
            <person name="Frisvad J.C."/>
            <person name="Goldman G.H."/>
            <person name="Houbraken J."/>
            <person name="Oakley B."/>
            <person name="Pocsi I."/>
            <person name="Scazzocchio C."/>
            <person name="Seiboth B."/>
            <person name="vanKuyk P.A."/>
            <person name="Wortman J."/>
            <person name="Dyer P.S."/>
            <person name="Grigoriev I.V."/>
        </authorList>
    </citation>
    <scope>NUCLEOTIDE SEQUENCE [LARGE SCALE GENOMIC DNA]</scope>
    <source>
        <strain evidence="5">DTO 134E9</strain>
    </source>
</reference>
<dbReference type="GO" id="GO:0016491">
    <property type="term" value="F:oxidoreductase activity"/>
    <property type="evidence" value="ECO:0007669"/>
    <property type="project" value="TreeGrafter"/>
</dbReference>
<evidence type="ECO:0000256" key="1">
    <source>
        <dbReference type="ARBA" id="ARBA00010928"/>
    </source>
</evidence>
<organism evidence="4 5">
    <name type="scientific">Aspergillus wentii DTO 134E9</name>
    <dbReference type="NCBI Taxonomy" id="1073089"/>
    <lineage>
        <taxon>Eukaryota</taxon>
        <taxon>Fungi</taxon>
        <taxon>Dikarya</taxon>
        <taxon>Ascomycota</taxon>
        <taxon>Pezizomycotina</taxon>
        <taxon>Eurotiomycetes</taxon>
        <taxon>Eurotiomycetidae</taxon>
        <taxon>Eurotiales</taxon>
        <taxon>Aspergillaceae</taxon>
        <taxon>Aspergillus</taxon>
        <taxon>Aspergillus subgen. Cremei</taxon>
    </lineage>
</organism>
<dbReference type="RefSeq" id="XP_040691606.1">
    <property type="nucleotide sequence ID" value="XM_040830778.1"/>
</dbReference>
<dbReference type="SUPFAM" id="SSF51735">
    <property type="entry name" value="NAD(P)-binding Rossmann-fold domains"/>
    <property type="match status" value="1"/>
</dbReference>
<evidence type="ECO:0000259" key="3">
    <source>
        <dbReference type="Pfam" id="PF22725"/>
    </source>
</evidence>